<evidence type="ECO:0000259" key="1">
    <source>
        <dbReference type="PROSITE" id="PS50404"/>
    </source>
</evidence>
<evidence type="ECO:0000313" key="2">
    <source>
        <dbReference type="EMBL" id="KAF2494772.1"/>
    </source>
</evidence>
<dbReference type="InterPro" id="IPR004045">
    <property type="entry name" value="Glutathione_S-Trfase_N"/>
</dbReference>
<dbReference type="InterPro" id="IPR054416">
    <property type="entry name" value="GST_UstS-like_C"/>
</dbReference>
<reference evidence="2" key="1">
    <citation type="journal article" date="2020" name="Stud. Mycol.">
        <title>101 Dothideomycetes genomes: a test case for predicting lifestyles and emergence of pathogens.</title>
        <authorList>
            <person name="Haridas S."/>
            <person name="Albert R."/>
            <person name="Binder M."/>
            <person name="Bloem J."/>
            <person name="Labutti K."/>
            <person name="Salamov A."/>
            <person name="Andreopoulos B."/>
            <person name="Baker S."/>
            <person name="Barry K."/>
            <person name="Bills G."/>
            <person name="Bluhm B."/>
            <person name="Cannon C."/>
            <person name="Castanera R."/>
            <person name="Culley D."/>
            <person name="Daum C."/>
            <person name="Ezra D."/>
            <person name="Gonzalez J."/>
            <person name="Henrissat B."/>
            <person name="Kuo A."/>
            <person name="Liang C."/>
            <person name="Lipzen A."/>
            <person name="Lutzoni F."/>
            <person name="Magnuson J."/>
            <person name="Mondo S."/>
            <person name="Nolan M."/>
            <person name="Ohm R."/>
            <person name="Pangilinan J."/>
            <person name="Park H.-J."/>
            <person name="Ramirez L."/>
            <person name="Alfaro M."/>
            <person name="Sun H."/>
            <person name="Tritt A."/>
            <person name="Yoshinaga Y."/>
            <person name="Zwiers L.-H."/>
            <person name="Turgeon B."/>
            <person name="Goodwin S."/>
            <person name="Spatafora J."/>
            <person name="Crous P."/>
            <person name="Grigoriev I."/>
        </authorList>
    </citation>
    <scope>NUCLEOTIDE SEQUENCE</scope>
    <source>
        <strain evidence="2">CBS 269.34</strain>
    </source>
</reference>
<accession>A0A6A6QRG3</accession>
<feature type="domain" description="GST N-terminal" evidence="1">
    <location>
        <begin position="11"/>
        <end position="96"/>
    </location>
</feature>
<dbReference type="EMBL" id="MU004190">
    <property type="protein sequence ID" value="KAF2494772.1"/>
    <property type="molecule type" value="Genomic_DNA"/>
</dbReference>
<dbReference type="Proteomes" id="UP000799750">
    <property type="component" value="Unassembled WGS sequence"/>
</dbReference>
<protein>
    <recommendedName>
        <fullName evidence="1">GST N-terminal domain-containing protein</fullName>
    </recommendedName>
</protein>
<dbReference type="AlphaFoldDB" id="A0A6A6QRG3"/>
<dbReference type="InterPro" id="IPR036249">
    <property type="entry name" value="Thioredoxin-like_sf"/>
</dbReference>
<proteinExistence type="predicted"/>
<dbReference type="Gene3D" id="1.20.1050.10">
    <property type="match status" value="1"/>
</dbReference>
<dbReference type="SUPFAM" id="SSF52833">
    <property type="entry name" value="Thioredoxin-like"/>
    <property type="match status" value="1"/>
</dbReference>
<sequence>MASQDIILYDLPSKGRCHCWSPNAWKTRLALNYKGLAYKTEFTEYPDIAPKLEALGLPPDPVDHDYTIPALKLGDEYFMDSMVIAKELEKRYPTPSLNLDSPKIKRTRGLLGPALESLRPIWMPKVPDSLLRERSVEYFYRTRAERVGMPLEEYAEKKGGEQRWMEALMAIDDLAAFVSATEGPFVDGNDVSYADFIIVGAMFFIKRIDEKDFERLLENAKPVLQQLEACAQWFKQDD</sequence>
<dbReference type="Pfam" id="PF13409">
    <property type="entry name" value="GST_N_2"/>
    <property type="match status" value="1"/>
</dbReference>
<dbReference type="Pfam" id="PF22041">
    <property type="entry name" value="GST_C_7"/>
    <property type="match status" value="1"/>
</dbReference>
<keyword evidence="3" id="KW-1185">Reference proteome</keyword>
<dbReference type="OrthoDB" id="4951845at2759"/>
<evidence type="ECO:0000313" key="3">
    <source>
        <dbReference type="Proteomes" id="UP000799750"/>
    </source>
</evidence>
<gene>
    <name evidence="2" type="ORF">BU16DRAFT_511370</name>
</gene>
<dbReference type="Gene3D" id="3.40.30.10">
    <property type="entry name" value="Glutaredoxin"/>
    <property type="match status" value="1"/>
</dbReference>
<dbReference type="PROSITE" id="PS50404">
    <property type="entry name" value="GST_NTER"/>
    <property type="match status" value="1"/>
</dbReference>
<name>A0A6A6QRG3_9PEZI</name>
<organism evidence="2 3">
    <name type="scientific">Lophium mytilinum</name>
    <dbReference type="NCBI Taxonomy" id="390894"/>
    <lineage>
        <taxon>Eukaryota</taxon>
        <taxon>Fungi</taxon>
        <taxon>Dikarya</taxon>
        <taxon>Ascomycota</taxon>
        <taxon>Pezizomycotina</taxon>
        <taxon>Dothideomycetes</taxon>
        <taxon>Pleosporomycetidae</taxon>
        <taxon>Mytilinidiales</taxon>
        <taxon>Mytilinidiaceae</taxon>
        <taxon>Lophium</taxon>
    </lineage>
</organism>